<protein>
    <submittedName>
        <fullName evidence="3">Kinase-like protein</fullName>
    </submittedName>
</protein>
<accession>A0A6A6U6I9</accession>
<dbReference type="EMBL" id="MU004238">
    <property type="protein sequence ID" value="KAF2666903.1"/>
    <property type="molecule type" value="Genomic_DNA"/>
</dbReference>
<dbReference type="OrthoDB" id="4062651at2759"/>
<feature type="non-terminal residue" evidence="3">
    <location>
        <position position="1"/>
    </location>
</feature>
<dbReference type="GO" id="GO:0004672">
    <property type="term" value="F:protein kinase activity"/>
    <property type="evidence" value="ECO:0007669"/>
    <property type="project" value="InterPro"/>
</dbReference>
<dbReference type="PROSITE" id="PS50011">
    <property type="entry name" value="PROTEIN_KINASE_DOM"/>
    <property type="match status" value="1"/>
</dbReference>
<dbReference type="InterPro" id="IPR017441">
    <property type="entry name" value="Protein_kinase_ATP_BS"/>
</dbReference>
<keyword evidence="1" id="KW-0547">Nucleotide-binding</keyword>
<dbReference type="InterPro" id="IPR011009">
    <property type="entry name" value="Kinase-like_dom_sf"/>
</dbReference>
<feature type="non-terminal residue" evidence="3">
    <location>
        <position position="303"/>
    </location>
</feature>
<proteinExistence type="predicted"/>
<dbReference type="Gene3D" id="1.10.510.10">
    <property type="entry name" value="Transferase(Phosphotransferase) domain 1"/>
    <property type="match status" value="1"/>
</dbReference>
<organism evidence="3 4">
    <name type="scientific">Microthyrium microscopicum</name>
    <dbReference type="NCBI Taxonomy" id="703497"/>
    <lineage>
        <taxon>Eukaryota</taxon>
        <taxon>Fungi</taxon>
        <taxon>Dikarya</taxon>
        <taxon>Ascomycota</taxon>
        <taxon>Pezizomycotina</taxon>
        <taxon>Dothideomycetes</taxon>
        <taxon>Dothideomycetes incertae sedis</taxon>
        <taxon>Microthyriales</taxon>
        <taxon>Microthyriaceae</taxon>
        <taxon>Microthyrium</taxon>
    </lineage>
</organism>
<gene>
    <name evidence="3" type="ORF">BT63DRAFT_356560</name>
</gene>
<keyword evidence="1" id="KW-0067">ATP-binding</keyword>
<reference evidence="3" key="1">
    <citation type="journal article" date="2020" name="Stud. Mycol.">
        <title>101 Dothideomycetes genomes: a test case for predicting lifestyles and emergence of pathogens.</title>
        <authorList>
            <person name="Haridas S."/>
            <person name="Albert R."/>
            <person name="Binder M."/>
            <person name="Bloem J."/>
            <person name="Labutti K."/>
            <person name="Salamov A."/>
            <person name="Andreopoulos B."/>
            <person name="Baker S."/>
            <person name="Barry K."/>
            <person name="Bills G."/>
            <person name="Bluhm B."/>
            <person name="Cannon C."/>
            <person name="Castanera R."/>
            <person name="Culley D."/>
            <person name="Daum C."/>
            <person name="Ezra D."/>
            <person name="Gonzalez J."/>
            <person name="Henrissat B."/>
            <person name="Kuo A."/>
            <person name="Liang C."/>
            <person name="Lipzen A."/>
            <person name="Lutzoni F."/>
            <person name="Magnuson J."/>
            <person name="Mondo S."/>
            <person name="Nolan M."/>
            <person name="Ohm R."/>
            <person name="Pangilinan J."/>
            <person name="Park H.-J."/>
            <person name="Ramirez L."/>
            <person name="Alfaro M."/>
            <person name="Sun H."/>
            <person name="Tritt A."/>
            <person name="Yoshinaga Y."/>
            <person name="Zwiers L.-H."/>
            <person name="Turgeon B."/>
            <person name="Goodwin S."/>
            <person name="Spatafora J."/>
            <person name="Crous P."/>
            <person name="Grigoriev I."/>
        </authorList>
    </citation>
    <scope>NUCLEOTIDE SEQUENCE</scope>
    <source>
        <strain evidence="3">CBS 115976</strain>
    </source>
</reference>
<feature type="binding site" evidence="1">
    <location>
        <position position="37"/>
    </location>
    <ligand>
        <name>ATP</name>
        <dbReference type="ChEBI" id="CHEBI:30616"/>
    </ligand>
</feature>
<name>A0A6A6U6I9_9PEZI</name>
<evidence type="ECO:0000256" key="1">
    <source>
        <dbReference type="PROSITE-ProRule" id="PRU10141"/>
    </source>
</evidence>
<dbReference type="Pfam" id="PF00069">
    <property type="entry name" value="Pkinase"/>
    <property type="match status" value="1"/>
</dbReference>
<dbReference type="PROSITE" id="PS00107">
    <property type="entry name" value="PROTEIN_KINASE_ATP"/>
    <property type="match status" value="1"/>
</dbReference>
<dbReference type="GO" id="GO:0005524">
    <property type="term" value="F:ATP binding"/>
    <property type="evidence" value="ECO:0007669"/>
    <property type="project" value="UniProtKB-UniRule"/>
</dbReference>
<feature type="domain" description="Protein kinase" evidence="2">
    <location>
        <begin position="1"/>
        <end position="302"/>
    </location>
</feature>
<dbReference type="SMART" id="SM00220">
    <property type="entry name" value="S_TKc"/>
    <property type="match status" value="1"/>
</dbReference>
<evidence type="ECO:0000259" key="2">
    <source>
        <dbReference type="PROSITE" id="PS50011"/>
    </source>
</evidence>
<keyword evidence="3" id="KW-0808">Transferase</keyword>
<sequence>YIIGRKIGYGGFSVIKEVTTMGENHEQVVCAVKIVRKQIKGKSDADNERVQTDFEREVDVWRYLKHRYILPLIAVYDTPFATFCITKLNSGGTLFDLIRTRRKESSSIAEAGLPVALARRYIYQLGSAIRYLHEDVRAVHRDIKPENCLLDMSAPNASIEGGNVLLCDFGMADFIHNEHRQTSDAHANIGPSQTSTNIQGSLEYTAPELISQSSPVYSAAADIWAYGCVMYTLLTGRMPFTHEFQPRLVLMIETGAYDREALQTCPAVSESDASAIDLVERCLTLHPDDRASIAEVLQHPWLR</sequence>
<dbReference type="InterPro" id="IPR000719">
    <property type="entry name" value="Prot_kinase_dom"/>
</dbReference>
<dbReference type="AlphaFoldDB" id="A0A6A6U6I9"/>
<keyword evidence="3" id="KW-0418">Kinase</keyword>
<keyword evidence="4" id="KW-1185">Reference proteome</keyword>
<evidence type="ECO:0000313" key="4">
    <source>
        <dbReference type="Proteomes" id="UP000799302"/>
    </source>
</evidence>
<dbReference type="Proteomes" id="UP000799302">
    <property type="component" value="Unassembled WGS sequence"/>
</dbReference>
<dbReference type="SUPFAM" id="SSF56112">
    <property type="entry name" value="Protein kinase-like (PK-like)"/>
    <property type="match status" value="1"/>
</dbReference>
<evidence type="ECO:0000313" key="3">
    <source>
        <dbReference type="EMBL" id="KAF2666903.1"/>
    </source>
</evidence>
<dbReference type="PANTHER" id="PTHR24347">
    <property type="entry name" value="SERINE/THREONINE-PROTEIN KINASE"/>
    <property type="match status" value="1"/>
</dbReference>